<dbReference type="PANTHER" id="PTHR11177">
    <property type="entry name" value="CHITINASE"/>
    <property type="match status" value="1"/>
</dbReference>
<dbReference type="SMART" id="SM00060">
    <property type="entry name" value="FN3"/>
    <property type="match status" value="1"/>
</dbReference>
<dbReference type="SUPFAM" id="SSF49384">
    <property type="entry name" value="Carbohydrate-binding domain"/>
    <property type="match status" value="1"/>
</dbReference>
<dbReference type="PROSITE" id="PS51910">
    <property type="entry name" value="GH18_2"/>
    <property type="match status" value="1"/>
</dbReference>
<evidence type="ECO:0000256" key="8">
    <source>
        <dbReference type="ARBA" id="ARBA00023295"/>
    </source>
</evidence>
<dbReference type="InterPro" id="IPR013783">
    <property type="entry name" value="Ig-like_fold"/>
</dbReference>
<keyword evidence="6" id="KW-0146">Chitin degradation</keyword>
<feature type="region of interest" description="Disordered" evidence="11">
    <location>
        <begin position="217"/>
        <end position="247"/>
    </location>
</feature>
<dbReference type="InterPro" id="IPR036116">
    <property type="entry name" value="FN3_sf"/>
</dbReference>
<accession>A0ABQ3DZ38</accession>
<evidence type="ECO:0000256" key="11">
    <source>
        <dbReference type="SAM" id="MobiDB-lite"/>
    </source>
</evidence>
<feature type="chain" id="PRO_5047282427" description="chitinase" evidence="12">
    <location>
        <begin position="39"/>
        <end position="616"/>
    </location>
</feature>
<dbReference type="Proteomes" id="UP000599437">
    <property type="component" value="Unassembled WGS sequence"/>
</dbReference>
<gene>
    <name evidence="16" type="ORF">GCM10010346_50990</name>
</gene>
<keyword evidence="5 10" id="KW-0378">Hydrolase</keyword>
<dbReference type="RefSeq" id="WP_138894094.1">
    <property type="nucleotide sequence ID" value="NZ_BMVO01000021.1"/>
</dbReference>
<comment type="similarity">
    <text evidence="2">Belongs to the glycosyl hydrolase 18 family. Chitinase class II subfamily.</text>
</comment>
<evidence type="ECO:0000256" key="6">
    <source>
        <dbReference type="ARBA" id="ARBA00023024"/>
    </source>
</evidence>
<evidence type="ECO:0000313" key="17">
    <source>
        <dbReference type="Proteomes" id="UP000599437"/>
    </source>
</evidence>
<dbReference type="EMBL" id="BMVO01000021">
    <property type="protein sequence ID" value="GHB21079.1"/>
    <property type="molecule type" value="Genomic_DNA"/>
</dbReference>
<dbReference type="Gene3D" id="2.60.40.290">
    <property type="match status" value="1"/>
</dbReference>
<organism evidence="16 17">
    <name type="scientific">Streptomyces chryseus</name>
    <dbReference type="NCBI Taxonomy" id="68186"/>
    <lineage>
        <taxon>Bacteria</taxon>
        <taxon>Bacillati</taxon>
        <taxon>Actinomycetota</taxon>
        <taxon>Actinomycetes</taxon>
        <taxon>Kitasatosporales</taxon>
        <taxon>Streptomycetaceae</taxon>
        <taxon>Streptomyces</taxon>
    </lineage>
</organism>
<evidence type="ECO:0000256" key="2">
    <source>
        <dbReference type="ARBA" id="ARBA00009121"/>
    </source>
</evidence>
<dbReference type="SMART" id="SM00636">
    <property type="entry name" value="Glyco_18"/>
    <property type="match status" value="1"/>
</dbReference>
<dbReference type="InterPro" id="IPR011583">
    <property type="entry name" value="Chitinase_II/V-like_cat"/>
</dbReference>
<protein>
    <recommendedName>
        <fullName evidence="3">chitinase</fullName>
        <ecNumber evidence="3">3.2.1.14</ecNumber>
    </recommendedName>
</protein>
<feature type="domain" description="CBM2" evidence="14">
    <location>
        <begin position="35"/>
        <end position="142"/>
    </location>
</feature>
<dbReference type="InterPro" id="IPR017853">
    <property type="entry name" value="GH"/>
</dbReference>
<dbReference type="InterPro" id="IPR012291">
    <property type="entry name" value="CBM2_carb-bd_dom_sf"/>
</dbReference>
<evidence type="ECO:0000259" key="13">
    <source>
        <dbReference type="PROSITE" id="PS50853"/>
    </source>
</evidence>
<evidence type="ECO:0000256" key="3">
    <source>
        <dbReference type="ARBA" id="ARBA00012729"/>
    </source>
</evidence>
<evidence type="ECO:0000259" key="15">
    <source>
        <dbReference type="PROSITE" id="PS51910"/>
    </source>
</evidence>
<dbReference type="CDD" id="cd00063">
    <property type="entry name" value="FN3"/>
    <property type="match status" value="1"/>
</dbReference>
<dbReference type="InterPro" id="IPR029070">
    <property type="entry name" value="Chitinase_insertion_sf"/>
</dbReference>
<dbReference type="InterPro" id="IPR001919">
    <property type="entry name" value="CBD2"/>
</dbReference>
<dbReference type="SMART" id="SM00637">
    <property type="entry name" value="CBD_II"/>
    <property type="match status" value="1"/>
</dbReference>
<dbReference type="InterPro" id="IPR001223">
    <property type="entry name" value="Glyco_hydro18_cat"/>
</dbReference>
<dbReference type="PROSITE" id="PS51173">
    <property type="entry name" value="CBM2"/>
    <property type="match status" value="1"/>
</dbReference>
<dbReference type="Gene3D" id="3.10.50.10">
    <property type="match status" value="1"/>
</dbReference>
<evidence type="ECO:0000259" key="14">
    <source>
        <dbReference type="PROSITE" id="PS51173"/>
    </source>
</evidence>
<dbReference type="InterPro" id="IPR001579">
    <property type="entry name" value="Glyco_hydro_18_chit_AS"/>
</dbReference>
<evidence type="ECO:0000256" key="1">
    <source>
        <dbReference type="ARBA" id="ARBA00000822"/>
    </source>
</evidence>
<dbReference type="SUPFAM" id="SSF51445">
    <property type="entry name" value="(Trans)glycosidases"/>
    <property type="match status" value="1"/>
</dbReference>
<dbReference type="SUPFAM" id="SSF49265">
    <property type="entry name" value="Fibronectin type III"/>
    <property type="match status" value="1"/>
</dbReference>
<evidence type="ECO:0000256" key="10">
    <source>
        <dbReference type="RuleBase" id="RU000489"/>
    </source>
</evidence>
<feature type="domain" description="GH18" evidence="15">
    <location>
        <begin position="248"/>
        <end position="616"/>
    </location>
</feature>
<evidence type="ECO:0000256" key="12">
    <source>
        <dbReference type="SAM" id="SignalP"/>
    </source>
</evidence>
<keyword evidence="4 12" id="KW-0732">Signal</keyword>
<dbReference type="Pfam" id="PF00704">
    <property type="entry name" value="Glyco_hydro_18"/>
    <property type="match status" value="1"/>
</dbReference>
<dbReference type="CDD" id="cd06548">
    <property type="entry name" value="GH18_chitinase"/>
    <property type="match status" value="1"/>
</dbReference>
<dbReference type="PROSITE" id="PS50853">
    <property type="entry name" value="FN3"/>
    <property type="match status" value="1"/>
</dbReference>
<dbReference type="SUPFAM" id="SSF54556">
    <property type="entry name" value="Chitinase insertion domain"/>
    <property type="match status" value="1"/>
</dbReference>
<keyword evidence="7" id="KW-0119">Carbohydrate metabolism</keyword>
<dbReference type="InterPro" id="IPR050314">
    <property type="entry name" value="Glycosyl_Hydrlase_18"/>
</dbReference>
<dbReference type="Pfam" id="PF00553">
    <property type="entry name" value="CBM_2"/>
    <property type="match status" value="1"/>
</dbReference>
<dbReference type="EC" id="3.2.1.14" evidence="3"/>
<keyword evidence="9" id="KW-0624">Polysaccharide degradation</keyword>
<name>A0ABQ3DZ38_9ACTN</name>
<evidence type="ECO:0000256" key="9">
    <source>
        <dbReference type="ARBA" id="ARBA00023326"/>
    </source>
</evidence>
<comment type="caution">
    <text evidence="16">The sequence shown here is derived from an EMBL/GenBank/DDBJ whole genome shotgun (WGS) entry which is preliminary data.</text>
</comment>
<reference evidence="17" key="1">
    <citation type="journal article" date="2019" name="Int. J. Syst. Evol. Microbiol.">
        <title>The Global Catalogue of Microorganisms (GCM) 10K type strain sequencing project: providing services to taxonomists for standard genome sequencing and annotation.</title>
        <authorList>
            <consortium name="The Broad Institute Genomics Platform"/>
            <consortium name="The Broad Institute Genome Sequencing Center for Infectious Disease"/>
            <person name="Wu L."/>
            <person name="Ma J."/>
        </authorList>
    </citation>
    <scope>NUCLEOTIDE SEQUENCE [LARGE SCALE GENOMIC DNA]</scope>
    <source>
        <strain evidence="17">JCM 4737</strain>
    </source>
</reference>
<dbReference type="InterPro" id="IPR008965">
    <property type="entry name" value="CBM2/CBM3_carb-bd_dom_sf"/>
</dbReference>
<feature type="signal peptide" evidence="12">
    <location>
        <begin position="1"/>
        <end position="38"/>
    </location>
</feature>
<proteinExistence type="inferred from homology"/>
<evidence type="ECO:0000256" key="7">
    <source>
        <dbReference type="ARBA" id="ARBA00023277"/>
    </source>
</evidence>
<feature type="domain" description="Fibronectin type-III" evidence="13">
    <location>
        <begin position="152"/>
        <end position="237"/>
    </location>
</feature>
<dbReference type="InterPro" id="IPR003961">
    <property type="entry name" value="FN3_dom"/>
</dbReference>
<evidence type="ECO:0000256" key="4">
    <source>
        <dbReference type="ARBA" id="ARBA00022729"/>
    </source>
</evidence>
<dbReference type="Gene3D" id="3.20.20.80">
    <property type="entry name" value="Glycosidases"/>
    <property type="match status" value="1"/>
</dbReference>
<keyword evidence="8 10" id="KW-0326">Glycosidase</keyword>
<dbReference type="Pfam" id="PF00041">
    <property type="entry name" value="fn3"/>
    <property type="match status" value="1"/>
</dbReference>
<dbReference type="PROSITE" id="PS01095">
    <property type="entry name" value="GH18_1"/>
    <property type="match status" value="1"/>
</dbReference>
<evidence type="ECO:0000313" key="16">
    <source>
        <dbReference type="EMBL" id="GHB21079.1"/>
    </source>
</evidence>
<feature type="region of interest" description="Disordered" evidence="11">
    <location>
        <begin position="141"/>
        <end position="161"/>
    </location>
</feature>
<dbReference type="Gene3D" id="2.60.40.10">
    <property type="entry name" value="Immunoglobulins"/>
    <property type="match status" value="1"/>
</dbReference>
<dbReference type="PANTHER" id="PTHR11177:SF317">
    <property type="entry name" value="CHITINASE 12-RELATED"/>
    <property type="match status" value="1"/>
</dbReference>
<evidence type="ECO:0000256" key="5">
    <source>
        <dbReference type="ARBA" id="ARBA00022801"/>
    </source>
</evidence>
<keyword evidence="17" id="KW-1185">Reference proteome</keyword>
<sequence>MSTLTPLRTRFRIRAAAGLTALVVPLAAMVALASPAQAAASATASYTKVSDWGTGFEGKWTVKNTGTTTLSTWTVEWDFPAGTAVTSAWDTDVTNSGNHWTAKNKSWGGNLAPGATVSFGFNGTGTGSPSGCKLNGGSCDGGSVPGDTPPTAPGTPSASTITDTSVKLSWTASTDDKGVKNYDVLRDGAKVATVTTPSYTDTGLSAGTDYSYSVQARDTADQTGPVSGARAVRTTGGGTDPGPGPGDQVKLGYFTEWGIYGRNYHVKNLDTSGSAAKITHINYSFGNVQGGKCTMGDSFAAIDKAYTADQSVDGKADTWDQPLRGNFNQLRKLKAKYPHIKVLWSFGGWTWSGGFTEAVKNPAAFADSCYKLVEDPRWADVFDGIDLDWEYPNACGLSCDTSGPAAFKNMMQAMRGKFGTNNLVTAAITADASAGGKIDATDYAGAAAYSDWYNVMTYDFFGAWAAKGPTAPHSPLTSYAGIPQAGFNSAEAIAKLKAQGVPAKKLLLGIGFYGRGWTGVTQKEPGGTATGAAAGTYESGIEDYKVLKTKCPANGTVAGTAYAHCGTDWWSYDTPATIGTKMTWAKGQGLGGAFFWEFSGDTANGELVTAINNGLK</sequence>
<comment type="catalytic activity">
    <reaction evidence="1">
        <text>Random endo-hydrolysis of N-acetyl-beta-D-glucosaminide (1-&gt;4)-beta-linkages in chitin and chitodextrins.</text>
        <dbReference type="EC" id="3.2.1.14"/>
    </reaction>
</comment>